<reference evidence="1 2" key="1">
    <citation type="submission" date="2022-05" db="EMBL/GenBank/DDBJ databases">
        <authorList>
            <consortium name="Genoscope - CEA"/>
            <person name="William W."/>
        </authorList>
    </citation>
    <scope>NUCLEOTIDE SEQUENCE [LARGE SCALE GENOMIC DNA]</scope>
</reference>
<evidence type="ECO:0008006" key="3">
    <source>
        <dbReference type="Google" id="ProtNLM"/>
    </source>
</evidence>
<dbReference type="Proteomes" id="UP001159405">
    <property type="component" value="Unassembled WGS sequence"/>
</dbReference>
<evidence type="ECO:0000313" key="1">
    <source>
        <dbReference type="EMBL" id="CAH3178098.1"/>
    </source>
</evidence>
<dbReference type="EMBL" id="CALNXK010000235">
    <property type="protein sequence ID" value="CAH3178098.1"/>
    <property type="molecule type" value="Genomic_DNA"/>
</dbReference>
<name>A0ABN8RIV4_9CNID</name>
<protein>
    <recommendedName>
        <fullName evidence="3">AGC-kinase C-terminal domain-containing protein</fullName>
    </recommendedName>
</protein>
<sequence length="86" mass="9873">SFSNKPEENQLPPHDDPCKLADDFGEFFCRKVDLIRNDIDAITVVPPILNVPTPENKFEKFDVLSEEELFRHCSDNALLPVHQSSY</sequence>
<proteinExistence type="predicted"/>
<feature type="non-terminal residue" evidence="1">
    <location>
        <position position="86"/>
    </location>
</feature>
<organism evidence="1 2">
    <name type="scientific">Porites lobata</name>
    <dbReference type="NCBI Taxonomy" id="104759"/>
    <lineage>
        <taxon>Eukaryota</taxon>
        <taxon>Metazoa</taxon>
        <taxon>Cnidaria</taxon>
        <taxon>Anthozoa</taxon>
        <taxon>Hexacorallia</taxon>
        <taxon>Scleractinia</taxon>
        <taxon>Fungiina</taxon>
        <taxon>Poritidae</taxon>
        <taxon>Porites</taxon>
    </lineage>
</organism>
<keyword evidence="2" id="KW-1185">Reference proteome</keyword>
<gene>
    <name evidence="1" type="ORF">PLOB_00020162</name>
</gene>
<evidence type="ECO:0000313" key="2">
    <source>
        <dbReference type="Proteomes" id="UP001159405"/>
    </source>
</evidence>
<feature type="non-terminal residue" evidence="1">
    <location>
        <position position="1"/>
    </location>
</feature>
<accession>A0ABN8RIV4</accession>
<comment type="caution">
    <text evidence="1">The sequence shown here is derived from an EMBL/GenBank/DDBJ whole genome shotgun (WGS) entry which is preliminary data.</text>
</comment>